<dbReference type="InterPro" id="IPR029044">
    <property type="entry name" value="Nucleotide-diphossugar_trans"/>
</dbReference>
<evidence type="ECO:0000256" key="7">
    <source>
        <dbReference type="ARBA" id="ARBA00048493"/>
    </source>
</evidence>
<dbReference type="Pfam" id="PF12804">
    <property type="entry name" value="NTP_transf_3"/>
    <property type="match status" value="1"/>
</dbReference>
<dbReference type="InterPro" id="IPR050065">
    <property type="entry name" value="GlmU-like"/>
</dbReference>
<organism evidence="10 11">
    <name type="scientific">Candidatus Kapaibacterium thiocyanatum</name>
    <dbReference type="NCBI Taxonomy" id="1895771"/>
    <lineage>
        <taxon>Bacteria</taxon>
        <taxon>Pseudomonadati</taxon>
        <taxon>Candidatus Kapaibacteriota</taxon>
        <taxon>Candidatus Kapaibacteriia</taxon>
        <taxon>Candidatus Kapaibacteriales</taxon>
        <taxon>Candidatus Kapaibacteriaceae</taxon>
        <taxon>Candidatus Kapaibacterium</taxon>
    </lineage>
</organism>
<dbReference type="PANTHER" id="PTHR43584">
    <property type="entry name" value="NUCLEOTIDYL TRANSFERASE"/>
    <property type="match status" value="1"/>
</dbReference>
<sequence>MVDHERRPLAVAILAAGKGKRMGNPDKAKVLAPLHDRPLLAYVLDQARVLDPSHVVVIVGHQRDAVRNFVAGHDPSAVCVVQSEQLGTGHAVQQTRTELGDKDVDVLILSGDVPLLTAETLEAFLQDHRTAEADISVLTTTVSDPTGYGRIVRDADGNLRSIVEHKDASEAQRAIGEINSGIYIVRSADLFPALDLVRNGNVQGEYYLTDIIGILQADGKRVHAFHTSNWEELHGINTMDDLQRAADMLTLRDTTA</sequence>
<evidence type="ECO:0000256" key="8">
    <source>
        <dbReference type="ARBA" id="ARBA00049628"/>
    </source>
</evidence>
<comment type="function">
    <text evidence="8">Catalyzes the last two sequential reactions in the de novo biosynthetic pathway for UDP-N-acetylglucosamine (UDP-GlcNAc). The C-terminal domain catalyzes the transfer of acetyl group from acetyl coenzyme A to glucosamine-1-phosphate (GlcN-1-P) to produce N-acetylglucosamine-1-phosphate (GlcNAc-1-P), which is converted into UDP-GlcNAc by the transfer of uridine 5-monophosphate (from uridine 5-triphosphate), a reaction catalyzed by the N-terminal domain.</text>
</comment>
<name>A0A1M3KX71_9BACT</name>
<dbReference type="InterPro" id="IPR025877">
    <property type="entry name" value="MobA-like_NTP_Trfase"/>
</dbReference>
<reference evidence="10 11" key="1">
    <citation type="submission" date="2016-09" db="EMBL/GenBank/DDBJ databases">
        <title>Genome-resolved meta-omics ties microbial dynamics to process performance in biotechnology for thiocyanate degradation.</title>
        <authorList>
            <person name="Kantor R.S."/>
            <person name="Huddy R.J."/>
            <person name="Iyer R."/>
            <person name="Thomas B.C."/>
            <person name="Brown C.T."/>
            <person name="Anantharaman K."/>
            <person name="Tringe S."/>
            <person name="Hettich R.L."/>
            <person name="Harrison S.T."/>
            <person name="Banfield J.F."/>
        </authorList>
    </citation>
    <scope>NUCLEOTIDE SEQUENCE [LARGE SCALE GENOMIC DNA]</scope>
    <source>
        <strain evidence="10">59-99</strain>
    </source>
</reference>
<dbReference type="AlphaFoldDB" id="A0A1M3KX71"/>
<evidence type="ECO:0000256" key="2">
    <source>
        <dbReference type="ARBA" id="ARBA00007947"/>
    </source>
</evidence>
<gene>
    <name evidence="10" type="ORF">BGO89_10680</name>
</gene>
<dbReference type="Proteomes" id="UP000184233">
    <property type="component" value="Unassembled WGS sequence"/>
</dbReference>
<comment type="catalytic activity">
    <reaction evidence="6">
        <text>alpha-D-glucosamine 1-phosphate + acetyl-CoA = N-acetyl-alpha-D-glucosamine 1-phosphate + CoA + H(+)</text>
        <dbReference type="Rhea" id="RHEA:13725"/>
        <dbReference type="ChEBI" id="CHEBI:15378"/>
        <dbReference type="ChEBI" id="CHEBI:57287"/>
        <dbReference type="ChEBI" id="CHEBI:57288"/>
        <dbReference type="ChEBI" id="CHEBI:57776"/>
        <dbReference type="ChEBI" id="CHEBI:58516"/>
        <dbReference type="EC" id="2.3.1.157"/>
    </reaction>
</comment>
<comment type="catalytic activity">
    <reaction evidence="7">
        <text>N-acetyl-alpha-D-glucosamine 1-phosphate + UTP + H(+) = UDP-N-acetyl-alpha-D-glucosamine + diphosphate</text>
        <dbReference type="Rhea" id="RHEA:13509"/>
        <dbReference type="ChEBI" id="CHEBI:15378"/>
        <dbReference type="ChEBI" id="CHEBI:33019"/>
        <dbReference type="ChEBI" id="CHEBI:46398"/>
        <dbReference type="ChEBI" id="CHEBI:57705"/>
        <dbReference type="ChEBI" id="CHEBI:57776"/>
        <dbReference type="EC" id="2.7.7.23"/>
    </reaction>
</comment>
<feature type="domain" description="MobA-like NTP transferase" evidence="9">
    <location>
        <begin position="12"/>
        <end position="141"/>
    </location>
</feature>
<dbReference type="GO" id="GO:0019134">
    <property type="term" value="F:glucosamine-1-phosphate N-acetyltransferase activity"/>
    <property type="evidence" value="ECO:0007669"/>
    <property type="project" value="UniProtKB-EC"/>
</dbReference>
<protein>
    <recommendedName>
        <fullName evidence="9">MobA-like NTP transferase domain-containing protein</fullName>
    </recommendedName>
</protein>
<dbReference type="SUPFAM" id="SSF53448">
    <property type="entry name" value="Nucleotide-diphospho-sugar transferases"/>
    <property type="match status" value="1"/>
</dbReference>
<comment type="caution">
    <text evidence="10">The sequence shown here is derived from an EMBL/GenBank/DDBJ whole genome shotgun (WGS) entry which is preliminary data.</text>
</comment>
<evidence type="ECO:0000256" key="1">
    <source>
        <dbReference type="ARBA" id="ARBA00007707"/>
    </source>
</evidence>
<evidence type="ECO:0000256" key="3">
    <source>
        <dbReference type="ARBA" id="ARBA00022679"/>
    </source>
</evidence>
<comment type="similarity">
    <text evidence="2">In the N-terminal section; belongs to the N-acetylglucosamine-1-phosphate uridyltransferase family.</text>
</comment>
<keyword evidence="5" id="KW-0012">Acyltransferase</keyword>
<evidence type="ECO:0000259" key="9">
    <source>
        <dbReference type="Pfam" id="PF12804"/>
    </source>
</evidence>
<accession>A0A1M3KX71</accession>
<dbReference type="Gene3D" id="3.90.550.10">
    <property type="entry name" value="Spore Coat Polysaccharide Biosynthesis Protein SpsA, Chain A"/>
    <property type="match status" value="1"/>
</dbReference>
<proteinExistence type="inferred from homology"/>
<keyword evidence="4" id="KW-0548">Nucleotidyltransferase</keyword>
<dbReference type="CDD" id="cd02540">
    <property type="entry name" value="GT2_GlmU_N_bac"/>
    <property type="match status" value="1"/>
</dbReference>
<keyword evidence="3" id="KW-0808">Transferase</keyword>
<evidence type="ECO:0000256" key="5">
    <source>
        <dbReference type="ARBA" id="ARBA00023315"/>
    </source>
</evidence>
<comment type="similarity">
    <text evidence="1">In the C-terminal section; belongs to the transferase hexapeptide repeat family.</text>
</comment>
<evidence type="ECO:0000256" key="4">
    <source>
        <dbReference type="ARBA" id="ARBA00022695"/>
    </source>
</evidence>
<dbReference type="EMBL" id="MKVH01000024">
    <property type="protein sequence ID" value="OJX56977.1"/>
    <property type="molecule type" value="Genomic_DNA"/>
</dbReference>
<evidence type="ECO:0000313" key="11">
    <source>
        <dbReference type="Proteomes" id="UP000184233"/>
    </source>
</evidence>
<dbReference type="PANTHER" id="PTHR43584:SF3">
    <property type="entry name" value="BIFUNCTIONAL PROTEIN GLMU"/>
    <property type="match status" value="1"/>
</dbReference>
<dbReference type="GO" id="GO:0003977">
    <property type="term" value="F:UDP-N-acetylglucosamine diphosphorylase activity"/>
    <property type="evidence" value="ECO:0007669"/>
    <property type="project" value="UniProtKB-EC"/>
</dbReference>
<dbReference type="STRING" id="1895771.BGO89_10680"/>
<evidence type="ECO:0000313" key="10">
    <source>
        <dbReference type="EMBL" id="OJX56977.1"/>
    </source>
</evidence>
<evidence type="ECO:0000256" key="6">
    <source>
        <dbReference type="ARBA" id="ARBA00048247"/>
    </source>
</evidence>